<keyword evidence="1" id="KW-1133">Transmembrane helix</keyword>
<organism evidence="2 3">
    <name type="scientific">Maribacter cobaltidurans</name>
    <dbReference type="NCBI Taxonomy" id="1178778"/>
    <lineage>
        <taxon>Bacteria</taxon>
        <taxon>Pseudomonadati</taxon>
        <taxon>Bacteroidota</taxon>
        <taxon>Flavobacteriia</taxon>
        <taxon>Flavobacteriales</taxon>
        <taxon>Flavobacteriaceae</taxon>
        <taxon>Maribacter</taxon>
    </lineage>
</organism>
<evidence type="ECO:0000313" key="3">
    <source>
        <dbReference type="Proteomes" id="UP001356308"/>
    </source>
</evidence>
<keyword evidence="1" id="KW-0812">Transmembrane</keyword>
<dbReference type="RefSeq" id="WP_272652981.1">
    <property type="nucleotide sequence ID" value="NZ_JAZDDG010000011.1"/>
</dbReference>
<proteinExistence type="predicted"/>
<protein>
    <recommendedName>
        <fullName evidence="4">Isoleucyl-tRNA synthetase</fullName>
    </recommendedName>
</protein>
<keyword evidence="1" id="KW-0472">Membrane</keyword>
<evidence type="ECO:0008006" key="4">
    <source>
        <dbReference type="Google" id="ProtNLM"/>
    </source>
</evidence>
<name>A0ABU7J0P6_9FLAO</name>
<evidence type="ECO:0000313" key="2">
    <source>
        <dbReference type="EMBL" id="MEE1978331.1"/>
    </source>
</evidence>
<dbReference type="Proteomes" id="UP001356308">
    <property type="component" value="Unassembled WGS sequence"/>
</dbReference>
<feature type="transmembrane region" description="Helical" evidence="1">
    <location>
        <begin position="29"/>
        <end position="51"/>
    </location>
</feature>
<evidence type="ECO:0000256" key="1">
    <source>
        <dbReference type="SAM" id="Phobius"/>
    </source>
</evidence>
<dbReference type="PROSITE" id="PS51257">
    <property type="entry name" value="PROKAR_LIPOPROTEIN"/>
    <property type="match status" value="1"/>
</dbReference>
<reference evidence="2 3" key="1">
    <citation type="submission" date="2024-01" db="EMBL/GenBank/DDBJ databases">
        <title>Maribacter spp. originated from different algae showed divergent polysaccharides utilization ability.</title>
        <authorList>
            <person name="Wang H."/>
            <person name="Wu Y."/>
        </authorList>
    </citation>
    <scope>NUCLEOTIDE SEQUENCE [LARGE SCALE GENOMIC DNA]</scope>
    <source>
        <strain evidence="2 3">PR1</strain>
    </source>
</reference>
<keyword evidence="3" id="KW-1185">Reference proteome</keyword>
<comment type="caution">
    <text evidence="2">The sequence shown here is derived from an EMBL/GenBank/DDBJ whole genome shotgun (WGS) entry which is preliminary data.</text>
</comment>
<dbReference type="EMBL" id="JAZDDG010000011">
    <property type="protein sequence ID" value="MEE1978331.1"/>
    <property type="molecule type" value="Genomic_DNA"/>
</dbReference>
<accession>A0ABU7J0P6</accession>
<sequence length="88" mass="10006">MKYLITLIVLASFGCIIYGFNLDASEEDKAHKFIGGGTVGLFLIAMPLFLIKESRGKKMNDYMLTEDNIRRMQGKTPKNTENQQFPKD</sequence>
<gene>
    <name evidence="2" type="ORF">V1I91_19800</name>
</gene>